<proteinExistence type="predicted"/>
<sequence>ERERERGRERGREGVGRRERGRERRRERGRGRGREKEREGEREKERKGREKGRERGRERGREKEKEGGTGSREKGRERGRERRRERGREREREREEREREREREKERGEKEGEGGSGRERERERERRREREISPACFYGGGPSNFWQPNRYKYLQPLKSCLVSQRVHNGEMWFEEPSFYPRRHQRRLSNPNALINQRFDQRLLSRHACLFLQHPGSEERKAPLGGKELELQQRQGAPKWQPGRSEAEVGFSRFGPVLQNR</sequence>
<feature type="non-terminal residue" evidence="2">
    <location>
        <position position="1"/>
    </location>
</feature>
<feature type="region of interest" description="Disordered" evidence="1">
    <location>
        <begin position="217"/>
        <end position="260"/>
    </location>
</feature>
<feature type="compositionally biased region" description="Basic and acidic residues" evidence="1">
    <location>
        <begin position="217"/>
        <end position="230"/>
    </location>
</feature>
<dbReference type="EMBL" id="AZIM01005253">
    <property type="protein sequence ID" value="ETE59765.1"/>
    <property type="molecule type" value="Genomic_DNA"/>
</dbReference>
<dbReference type="Proteomes" id="UP000018936">
    <property type="component" value="Unassembled WGS sequence"/>
</dbReference>
<accession>V8NCE7</accession>
<protein>
    <submittedName>
        <fullName evidence="2">Zinc finger CCCH domain-containing protein 13</fullName>
    </submittedName>
</protein>
<comment type="caution">
    <text evidence="2">The sequence shown here is derived from an EMBL/GenBank/DDBJ whole genome shotgun (WGS) entry which is preliminary data.</text>
</comment>
<evidence type="ECO:0000313" key="3">
    <source>
        <dbReference type="Proteomes" id="UP000018936"/>
    </source>
</evidence>
<organism evidence="2 3">
    <name type="scientific">Ophiophagus hannah</name>
    <name type="common">King cobra</name>
    <name type="synonym">Naja hannah</name>
    <dbReference type="NCBI Taxonomy" id="8665"/>
    <lineage>
        <taxon>Eukaryota</taxon>
        <taxon>Metazoa</taxon>
        <taxon>Chordata</taxon>
        <taxon>Craniata</taxon>
        <taxon>Vertebrata</taxon>
        <taxon>Euteleostomi</taxon>
        <taxon>Lepidosauria</taxon>
        <taxon>Squamata</taxon>
        <taxon>Bifurcata</taxon>
        <taxon>Unidentata</taxon>
        <taxon>Episquamata</taxon>
        <taxon>Toxicofera</taxon>
        <taxon>Serpentes</taxon>
        <taxon>Colubroidea</taxon>
        <taxon>Elapidae</taxon>
        <taxon>Elapinae</taxon>
        <taxon>Ophiophagus</taxon>
    </lineage>
</organism>
<evidence type="ECO:0000256" key="1">
    <source>
        <dbReference type="SAM" id="MobiDB-lite"/>
    </source>
</evidence>
<reference evidence="2 3" key="1">
    <citation type="journal article" date="2013" name="Proc. Natl. Acad. Sci. U.S.A.">
        <title>The king cobra genome reveals dynamic gene evolution and adaptation in the snake venom system.</title>
        <authorList>
            <person name="Vonk F.J."/>
            <person name="Casewell N.R."/>
            <person name="Henkel C.V."/>
            <person name="Heimberg A.M."/>
            <person name="Jansen H.J."/>
            <person name="McCleary R.J."/>
            <person name="Kerkkamp H.M."/>
            <person name="Vos R.A."/>
            <person name="Guerreiro I."/>
            <person name="Calvete J.J."/>
            <person name="Wuster W."/>
            <person name="Woods A.E."/>
            <person name="Logan J.M."/>
            <person name="Harrison R.A."/>
            <person name="Castoe T.A."/>
            <person name="de Koning A.P."/>
            <person name="Pollock D.D."/>
            <person name="Yandell M."/>
            <person name="Calderon D."/>
            <person name="Renjifo C."/>
            <person name="Currier R.B."/>
            <person name="Salgado D."/>
            <person name="Pla D."/>
            <person name="Sanz L."/>
            <person name="Hyder A.S."/>
            <person name="Ribeiro J.M."/>
            <person name="Arntzen J.W."/>
            <person name="van den Thillart G.E."/>
            <person name="Boetzer M."/>
            <person name="Pirovano W."/>
            <person name="Dirks R.P."/>
            <person name="Spaink H.P."/>
            <person name="Duboule D."/>
            <person name="McGlinn E."/>
            <person name="Kini R.M."/>
            <person name="Richardson M.K."/>
        </authorList>
    </citation>
    <scope>NUCLEOTIDE SEQUENCE</scope>
    <source>
        <tissue evidence="2">Blood</tissue>
    </source>
</reference>
<keyword evidence="3" id="KW-1185">Reference proteome</keyword>
<evidence type="ECO:0000313" key="2">
    <source>
        <dbReference type="EMBL" id="ETE59765.1"/>
    </source>
</evidence>
<gene>
    <name evidence="2" type="primary">ZC3H13</name>
    <name evidence="2" type="ORF">L345_14509</name>
</gene>
<name>V8NCE7_OPHHA</name>
<dbReference type="AlphaFoldDB" id="V8NCE7"/>
<feature type="region of interest" description="Disordered" evidence="1">
    <location>
        <begin position="1"/>
        <end position="130"/>
    </location>
</feature>